<gene>
    <name evidence="2" type="ORF">GK047_08820</name>
</gene>
<dbReference type="InterPro" id="IPR007694">
    <property type="entry name" value="DNA_helicase_DnaB-like_C"/>
</dbReference>
<organism evidence="2">
    <name type="scientific">Paenibacillus sp. SYP-B3998</name>
    <dbReference type="NCBI Taxonomy" id="2678564"/>
    <lineage>
        <taxon>Bacteria</taxon>
        <taxon>Bacillati</taxon>
        <taxon>Bacillota</taxon>
        <taxon>Bacilli</taxon>
        <taxon>Bacillales</taxon>
        <taxon>Paenibacillaceae</taxon>
        <taxon>Paenibacillus</taxon>
    </lineage>
</organism>
<dbReference type="Pfam" id="PF13155">
    <property type="entry name" value="Toprim_2"/>
    <property type="match status" value="1"/>
</dbReference>
<accession>A0A6G3ZVK8</accession>
<dbReference type="InterPro" id="IPR034154">
    <property type="entry name" value="TOPRIM_DnaG/twinkle"/>
</dbReference>
<dbReference type="CDD" id="cd01029">
    <property type="entry name" value="TOPRIM_primases"/>
    <property type="match status" value="1"/>
</dbReference>
<reference evidence="2" key="1">
    <citation type="submission" date="2020-02" db="EMBL/GenBank/DDBJ databases">
        <authorList>
            <person name="Shen X.-R."/>
            <person name="Zhang Y.-X."/>
        </authorList>
    </citation>
    <scope>NUCLEOTIDE SEQUENCE</scope>
    <source>
        <strain evidence="2">SYP-B3998</strain>
    </source>
</reference>
<dbReference type="PROSITE" id="PS51199">
    <property type="entry name" value="SF4_HELICASE"/>
    <property type="match status" value="1"/>
</dbReference>
<dbReference type="SUPFAM" id="SSF56731">
    <property type="entry name" value="DNA primase core"/>
    <property type="match status" value="1"/>
</dbReference>
<dbReference type="GO" id="GO:0005524">
    <property type="term" value="F:ATP binding"/>
    <property type="evidence" value="ECO:0007669"/>
    <property type="project" value="InterPro"/>
</dbReference>
<dbReference type="GO" id="GO:0006260">
    <property type="term" value="P:DNA replication"/>
    <property type="evidence" value="ECO:0007669"/>
    <property type="project" value="InterPro"/>
</dbReference>
<dbReference type="SUPFAM" id="SSF52540">
    <property type="entry name" value="P-loop containing nucleoside triphosphate hydrolases"/>
    <property type="match status" value="1"/>
</dbReference>
<dbReference type="GO" id="GO:0005829">
    <property type="term" value="C:cytosol"/>
    <property type="evidence" value="ECO:0007669"/>
    <property type="project" value="TreeGrafter"/>
</dbReference>
<dbReference type="InterPro" id="IPR027417">
    <property type="entry name" value="P-loop_NTPase"/>
</dbReference>
<name>A0A6G3ZVK8_9BACL</name>
<evidence type="ECO:0000259" key="1">
    <source>
        <dbReference type="PROSITE" id="PS51199"/>
    </source>
</evidence>
<dbReference type="Gene3D" id="3.40.1360.10">
    <property type="match status" value="1"/>
</dbReference>
<dbReference type="RefSeq" id="WP_163944349.1">
    <property type="nucleotide sequence ID" value="NZ_JAAIKC010000002.1"/>
</dbReference>
<dbReference type="GO" id="GO:0003678">
    <property type="term" value="F:DNA helicase activity"/>
    <property type="evidence" value="ECO:0007669"/>
    <property type="project" value="InterPro"/>
</dbReference>
<protein>
    <submittedName>
        <fullName evidence="2">DNA primase</fullName>
    </submittedName>
</protein>
<proteinExistence type="predicted"/>
<dbReference type="Pfam" id="PF08275">
    <property type="entry name" value="DNAG_N"/>
    <property type="match status" value="1"/>
</dbReference>
<dbReference type="EMBL" id="JAAIKC010000002">
    <property type="protein sequence ID" value="NEW06110.1"/>
    <property type="molecule type" value="Genomic_DNA"/>
</dbReference>
<sequence length="500" mass="56419">MTNSERKRLAPTPAAADLEGLLAYYQKQIREEAFFYLQKRGITEETVEQFRIGFEIGKIGFYVDQNQLGDYFENRVIIPIRNYNGEIVDLIGRAIDHREPKYKPLYGLDQYLFNYAVLEESDEVVLCSGLFDVMTLVQARVPAVCVPDYAVFKEHHVSMFEGKRVYICMGNDESGRRESSRIESLLREHAKETYIVILPETIRDINDLFVRAQNPIDTFIRLINQSVEAAMLAPVAPDNKNSTIYLEEYMKRYRGQVASLSTGFTKLDNLLFGGLGSGLYLLAGTGSIGKSMLLKQMADQLALDQIPVIFVSWDLTNFELWARSIARIIGIAPQQVLGGKVEPDQVTEANKQYAKISKMLWTLESTIDTSLEQVAASIERIAVIVGREPVIFIDHLQRIPVHKQSGPMTWQQQQAAIAYTLKQWSREWNCPVVAATALEFGQDTVTESVQASADVVMIMKSNEAENNQAQALVLELTKNRNGTLGSLPLQSHMDRALFTE</sequence>
<dbReference type="Gene3D" id="3.90.980.10">
    <property type="entry name" value="DNA primase, catalytic core, N-terminal domain"/>
    <property type="match status" value="1"/>
</dbReference>
<dbReference type="PANTHER" id="PTHR30153:SF2">
    <property type="entry name" value="REPLICATIVE DNA HELICASE"/>
    <property type="match status" value="1"/>
</dbReference>
<dbReference type="Gene3D" id="3.40.50.300">
    <property type="entry name" value="P-loop containing nucleotide triphosphate hydrolases"/>
    <property type="match status" value="1"/>
</dbReference>
<dbReference type="AlphaFoldDB" id="A0A6G3ZVK8"/>
<dbReference type="PANTHER" id="PTHR30153">
    <property type="entry name" value="REPLICATIVE DNA HELICASE DNAB"/>
    <property type="match status" value="1"/>
</dbReference>
<dbReference type="InterPro" id="IPR037068">
    <property type="entry name" value="DNA_primase_core_N_sf"/>
</dbReference>
<comment type="caution">
    <text evidence="2">The sequence shown here is derived from an EMBL/GenBank/DDBJ whole genome shotgun (WGS) entry which is preliminary data.</text>
</comment>
<dbReference type="Pfam" id="PF03796">
    <property type="entry name" value="DnaB_C"/>
    <property type="match status" value="1"/>
</dbReference>
<dbReference type="InterPro" id="IPR013264">
    <property type="entry name" value="DNAG_N"/>
</dbReference>
<evidence type="ECO:0000313" key="2">
    <source>
        <dbReference type="EMBL" id="NEW06110.1"/>
    </source>
</evidence>
<feature type="domain" description="SF4 helicase" evidence="1">
    <location>
        <begin position="253"/>
        <end position="500"/>
    </location>
</feature>